<keyword evidence="4" id="KW-1133">Transmembrane helix</keyword>
<dbReference type="AlphaFoldDB" id="A0A6C0UGR8"/>
<evidence type="ECO:0000256" key="5">
    <source>
        <dbReference type="ARBA" id="ARBA00023136"/>
    </source>
</evidence>
<reference evidence="7 8" key="1">
    <citation type="submission" date="2020-02" db="EMBL/GenBank/DDBJ databases">
        <title>Whole genome sequence of Halogeometricum borinquense strain wsp4.</title>
        <authorList>
            <person name="Verma D.K."/>
            <person name="Gopal K."/>
            <person name="Prasad E.S."/>
        </authorList>
    </citation>
    <scope>NUCLEOTIDE SEQUENCE [LARGE SCALE GENOMIC DNA]</scope>
    <source>
        <strain evidence="8">wsp4</strain>
    </source>
</reference>
<dbReference type="RefSeq" id="WP_163485147.1">
    <property type="nucleotide sequence ID" value="NZ_CP048739.1"/>
</dbReference>
<name>A0A6C0UGR8_9EURY</name>
<dbReference type="Pfam" id="PF13396">
    <property type="entry name" value="PLDc_N"/>
    <property type="match status" value="1"/>
</dbReference>
<organism evidence="7 8">
    <name type="scientific">Halogeometricum borinquense</name>
    <dbReference type="NCBI Taxonomy" id="60847"/>
    <lineage>
        <taxon>Archaea</taxon>
        <taxon>Methanobacteriati</taxon>
        <taxon>Methanobacteriota</taxon>
        <taxon>Stenosarchaea group</taxon>
        <taxon>Halobacteria</taxon>
        <taxon>Halobacteriales</taxon>
        <taxon>Haloferacaceae</taxon>
        <taxon>Halogeometricum</taxon>
    </lineage>
</organism>
<sequence>MATTRSPLAVLAGLVLIAFIPLVVMWVTVMGWDNLGYLLYFAIYFVVIHILLPSRVYIHARDHGSNAKLAWTALAFFIPLVGALVYFLVNMAFRRIEAAG</sequence>
<keyword evidence="2" id="KW-1003">Cell membrane</keyword>
<proteinExistence type="predicted"/>
<evidence type="ECO:0000313" key="8">
    <source>
        <dbReference type="Proteomes" id="UP000465846"/>
    </source>
</evidence>
<evidence type="ECO:0000313" key="7">
    <source>
        <dbReference type="EMBL" id="QIB72979.1"/>
    </source>
</evidence>
<dbReference type="InterPro" id="IPR027379">
    <property type="entry name" value="CLS_N"/>
</dbReference>
<dbReference type="GeneID" id="44077930"/>
<gene>
    <name evidence="7" type="ORF">G3I44_00975</name>
</gene>
<evidence type="ECO:0000259" key="6">
    <source>
        <dbReference type="Pfam" id="PF13396"/>
    </source>
</evidence>
<keyword evidence="3" id="KW-0812">Transmembrane</keyword>
<evidence type="ECO:0000256" key="4">
    <source>
        <dbReference type="ARBA" id="ARBA00022989"/>
    </source>
</evidence>
<accession>A0A6C0UGR8</accession>
<dbReference type="EMBL" id="CP048739">
    <property type="protein sequence ID" value="QIB72979.1"/>
    <property type="molecule type" value="Genomic_DNA"/>
</dbReference>
<evidence type="ECO:0000256" key="1">
    <source>
        <dbReference type="ARBA" id="ARBA00004651"/>
    </source>
</evidence>
<dbReference type="GO" id="GO:0005886">
    <property type="term" value="C:plasma membrane"/>
    <property type="evidence" value="ECO:0007669"/>
    <property type="project" value="UniProtKB-SubCell"/>
</dbReference>
<feature type="domain" description="Cardiolipin synthase N-terminal" evidence="6">
    <location>
        <begin position="45"/>
        <end position="89"/>
    </location>
</feature>
<comment type="subcellular location">
    <subcellularLocation>
        <location evidence="1">Cell membrane</location>
        <topology evidence="1">Multi-pass membrane protein</topology>
    </subcellularLocation>
</comment>
<evidence type="ECO:0000256" key="3">
    <source>
        <dbReference type="ARBA" id="ARBA00022692"/>
    </source>
</evidence>
<protein>
    <recommendedName>
        <fullName evidence="6">Cardiolipin synthase N-terminal domain-containing protein</fullName>
    </recommendedName>
</protein>
<dbReference type="Proteomes" id="UP000465846">
    <property type="component" value="Chromosome"/>
</dbReference>
<evidence type="ECO:0000256" key="2">
    <source>
        <dbReference type="ARBA" id="ARBA00022475"/>
    </source>
</evidence>
<keyword evidence="5" id="KW-0472">Membrane</keyword>